<proteinExistence type="predicted"/>
<dbReference type="EMBL" id="RZNY01000007">
    <property type="protein sequence ID" value="RUT46684.1"/>
    <property type="molecule type" value="Genomic_DNA"/>
</dbReference>
<dbReference type="OrthoDB" id="2973915at2"/>
<evidence type="ECO:0000256" key="1">
    <source>
        <dbReference type="SAM" id="SignalP"/>
    </source>
</evidence>
<organism evidence="2 3">
    <name type="scientific">Paenibacillus anaericanus</name>
    <dbReference type="NCBI Taxonomy" id="170367"/>
    <lineage>
        <taxon>Bacteria</taxon>
        <taxon>Bacillati</taxon>
        <taxon>Bacillota</taxon>
        <taxon>Bacilli</taxon>
        <taxon>Bacillales</taxon>
        <taxon>Paenibacillaceae</taxon>
        <taxon>Paenibacillus</taxon>
    </lineage>
</organism>
<dbReference type="AlphaFoldDB" id="A0A433Y9W6"/>
<dbReference type="Proteomes" id="UP000279446">
    <property type="component" value="Unassembled WGS sequence"/>
</dbReference>
<evidence type="ECO:0000313" key="3">
    <source>
        <dbReference type="Proteomes" id="UP000279446"/>
    </source>
</evidence>
<accession>A0A433Y9W6</accession>
<sequence>MRNSKLFFSLSLAVLLLLCSVMGASAKSIDNPIGATEKNGKVVYKLKLEGFTIETPYSPKLYNFVREEIDNGVKVIVIEKLTGKIVTDYGEIVEYKATPNKLAGGVTPKISGTYTSRTTYQTFYDKGYNDKHFAGARLYTVYTCWQEGSFAQINSVEDTYWSPIAGSGNFDLESPHATTVPTGSTNKFPCNKMTTTGTVVFKTTTTESMGVDLKFFGFTLGGDSYNRYDTGPQGYNITFGI</sequence>
<feature type="signal peptide" evidence="1">
    <location>
        <begin position="1"/>
        <end position="26"/>
    </location>
</feature>
<keyword evidence="1" id="KW-0732">Signal</keyword>
<keyword evidence="3" id="KW-1185">Reference proteome</keyword>
<name>A0A433Y9W6_9BACL</name>
<reference evidence="2 3" key="1">
    <citation type="submission" date="2018-12" db="EMBL/GenBank/DDBJ databases">
        <authorList>
            <person name="Sun L."/>
            <person name="Chen Z."/>
        </authorList>
    </citation>
    <scope>NUCLEOTIDE SEQUENCE [LARGE SCALE GENOMIC DNA]</scope>
    <source>
        <strain evidence="2 3">DSM 15890</strain>
    </source>
</reference>
<evidence type="ECO:0000313" key="2">
    <source>
        <dbReference type="EMBL" id="RUT46684.1"/>
    </source>
</evidence>
<protein>
    <submittedName>
        <fullName evidence="2">Uncharacterized protein</fullName>
    </submittedName>
</protein>
<dbReference type="RefSeq" id="WP_127192020.1">
    <property type="nucleotide sequence ID" value="NZ_JAUSSS010000001.1"/>
</dbReference>
<feature type="chain" id="PRO_5019107276" evidence="1">
    <location>
        <begin position="27"/>
        <end position="241"/>
    </location>
</feature>
<gene>
    <name evidence="2" type="ORF">EJP82_10595</name>
</gene>
<comment type="caution">
    <text evidence="2">The sequence shown here is derived from an EMBL/GenBank/DDBJ whole genome shotgun (WGS) entry which is preliminary data.</text>
</comment>